<keyword evidence="8" id="KW-1185">Reference proteome</keyword>
<dbReference type="PANTHER" id="PTHR42794">
    <property type="entry name" value="HEMIN IMPORT ATP-BINDING PROTEIN HMUV"/>
    <property type="match status" value="1"/>
</dbReference>
<organism evidence="7 8">
    <name type="scientific">Kosakonia cowanii JCM 10956 = DSM 18146</name>
    <dbReference type="NCBI Taxonomy" id="1300165"/>
    <lineage>
        <taxon>Bacteria</taxon>
        <taxon>Pseudomonadati</taxon>
        <taxon>Pseudomonadota</taxon>
        <taxon>Gammaproteobacteria</taxon>
        <taxon>Enterobacterales</taxon>
        <taxon>Enterobacteriaceae</taxon>
        <taxon>Kosakonia</taxon>
    </lineage>
</organism>
<dbReference type="SMART" id="SM00382">
    <property type="entry name" value="AAA"/>
    <property type="match status" value="1"/>
</dbReference>
<dbReference type="RefSeq" id="WP_076769447.1">
    <property type="nucleotide sequence ID" value="NZ_CP019445.1"/>
</dbReference>
<dbReference type="InterPro" id="IPR003593">
    <property type="entry name" value="AAA+_ATPase"/>
</dbReference>
<protein>
    <submittedName>
        <fullName evidence="7">Heme ABC transporter ATP-binding protein</fullName>
    </submittedName>
</protein>
<dbReference type="Pfam" id="PF00005">
    <property type="entry name" value="ABC_tran"/>
    <property type="match status" value="1"/>
</dbReference>
<evidence type="ECO:0000259" key="6">
    <source>
        <dbReference type="PROSITE" id="PS50893"/>
    </source>
</evidence>
<dbReference type="CDD" id="cd03214">
    <property type="entry name" value="ABC_Iron-Siderophores_B12_Hemin"/>
    <property type="match status" value="1"/>
</dbReference>
<evidence type="ECO:0000313" key="8">
    <source>
        <dbReference type="Proteomes" id="UP000187148"/>
    </source>
</evidence>
<dbReference type="InterPro" id="IPR003439">
    <property type="entry name" value="ABC_transporter-like_ATP-bd"/>
</dbReference>
<feature type="domain" description="ABC transporter" evidence="6">
    <location>
        <begin position="5"/>
        <end position="241"/>
    </location>
</feature>
<proteinExistence type="predicted"/>
<dbReference type="Proteomes" id="UP000187148">
    <property type="component" value="Chromosome"/>
</dbReference>
<keyword evidence="1" id="KW-0813">Transport</keyword>
<evidence type="ECO:0000256" key="2">
    <source>
        <dbReference type="ARBA" id="ARBA00022741"/>
    </source>
</evidence>
<dbReference type="PROSITE" id="PS00211">
    <property type="entry name" value="ABC_TRANSPORTER_1"/>
    <property type="match status" value="1"/>
</dbReference>
<evidence type="ECO:0000256" key="3">
    <source>
        <dbReference type="ARBA" id="ARBA00022840"/>
    </source>
</evidence>
<dbReference type="AlphaFoldDB" id="A0A807LCJ3"/>
<dbReference type="PROSITE" id="PS50893">
    <property type="entry name" value="ABC_TRANSPORTER_2"/>
    <property type="match status" value="1"/>
</dbReference>
<comment type="function">
    <text evidence="5">Part of the ABC transporter complex HmuTUV involved in hemin import. Responsible for energy coupling to the transport system.</text>
</comment>
<keyword evidence="4" id="KW-1278">Translocase</keyword>
<name>A0A807LCJ3_9ENTR</name>
<keyword evidence="3 7" id="KW-0067">ATP-binding</keyword>
<sequence length="259" mass="28658">MDNGFIAHQVQFTVGQRRLVDDISLTLPPGEMVALIGPNGAGKSTLLRLLTGFLTPSRGVCSLAGKPLTAWPSQALSRYRAVMLQHHALGVEWAAESVVAMGRAPWGERHACDIVRKVMRLTGCETLIGRRFATLSGGEQQRVQLARSLAQLWRNGAPEGWLFLDEPTSALDLYHQQQLLRLLKSLTQRARLHVCVVLHDLNLAALWADRIVLLHKGRLVVEGTPQQVLQPEVITRWYGAQVHVATHPDGQTPQVFLCV</sequence>
<dbReference type="Gene3D" id="3.40.50.300">
    <property type="entry name" value="P-loop containing nucleotide triphosphate hydrolases"/>
    <property type="match status" value="1"/>
</dbReference>
<accession>A0A807LCJ3</accession>
<dbReference type="EMBL" id="CP019445">
    <property type="protein sequence ID" value="APZ05464.1"/>
    <property type="molecule type" value="Genomic_DNA"/>
</dbReference>
<evidence type="ECO:0000256" key="5">
    <source>
        <dbReference type="ARBA" id="ARBA00037066"/>
    </source>
</evidence>
<gene>
    <name evidence="7" type="ORF">BWI95_10630</name>
</gene>
<evidence type="ECO:0000256" key="4">
    <source>
        <dbReference type="ARBA" id="ARBA00022967"/>
    </source>
</evidence>
<dbReference type="InterPro" id="IPR017871">
    <property type="entry name" value="ABC_transporter-like_CS"/>
</dbReference>
<dbReference type="SUPFAM" id="SSF52540">
    <property type="entry name" value="P-loop containing nucleoside triphosphate hydrolases"/>
    <property type="match status" value="1"/>
</dbReference>
<dbReference type="GO" id="GO:0005524">
    <property type="term" value="F:ATP binding"/>
    <property type="evidence" value="ECO:0007669"/>
    <property type="project" value="UniProtKB-KW"/>
</dbReference>
<reference evidence="7 8" key="1">
    <citation type="submission" date="2017-01" db="EMBL/GenBank/DDBJ databases">
        <authorList>
            <person name="Cao J.-M."/>
        </authorList>
    </citation>
    <scope>NUCLEOTIDE SEQUENCE [LARGE SCALE GENOMIC DNA]</scope>
    <source>
        <strain evidence="7 8">888-76</strain>
    </source>
</reference>
<dbReference type="GO" id="GO:0016887">
    <property type="term" value="F:ATP hydrolysis activity"/>
    <property type="evidence" value="ECO:0007669"/>
    <property type="project" value="InterPro"/>
</dbReference>
<dbReference type="NCBIfam" id="NF010068">
    <property type="entry name" value="PRK13548.1"/>
    <property type="match status" value="1"/>
</dbReference>
<keyword evidence="2" id="KW-0547">Nucleotide-binding</keyword>
<dbReference type="PANTHER" id="PTHR42794:SF1">
    <property type="entry name" value="HEMIN IMPORT ATP-BINDING PROTEIN HMUV"/>
    <property type="match status" value="1"/>
</dbReference>
<dbReference type="KEGG" id="kco:BWI95_10630"/>
<evidence type="ECO:0000256" key="1">
    <source>
        <dbReference type="ARBA" id="ARBA00022448"/>
    </source>
</evidence>
<dbReference type="InterPro" id="IPR027417">
    <property type="entry name" value="P-loop_NTPase"/>
</dbReference>
<evidence type="ECO:0000313" key="7">
    <source>
        <dbReference type="EMBL" id="APZ05464.1"/>
    </source>
</evidence>